<dbReference type="Proteomes" id="UP000823486">
    <property type="component" value="Unassembled WGS sequence"/>
</dbReference>
<comment type="similarity">
    <text evidence="2">Belongs to the amino acid-polyamine-organocation (APC) superfamily. Spore germination protein (SGP) (TC 2.A.3.9) family.</text>
</comment>
<reference evidence="9 10" key="1">
    <citation type="submission" date="2021-01" db="EMBL/GenBank/DDBJ databases">
        <title>Genomic Encyclopedia of Type Strains, Phase IV (KMG-IV): sequencing the most valuable type-strain genomes for metagenomic binning, comparative biology and taxonomic classification.</title>
        <authorList>
            <person name="Goeker M."/>
        </authorList>
    </citation>
    <scope>NUCLEOTIDE SEQUENCE [LARGE SCALE GENOMIC DNA]</scope>
    <source>
        <strain evidence="9 10">DSM 105482</strain>
    </source>
</reference>
<dbReference type="Gene3D" id="1.20.1740.10">
    <property type="entry name" value="Amino acid/polyamine transporter I"/>
    <property type="match status" value="1"/>
</dbReference>
<dbReference type="PANTHER" id="PTHR34975:SF2">
    <property type="entry name" value="SPORE GERMINATION PROTEIN A2"/>
    <property type="match status" value="1"/>
</dbReference>
<keyword evidence="5 8" id="KW-0812">Transmembrane</keyword>
<comment type="caution">
    <text evidence="9">The sequence shown here is derived from an EMBL/GenBank/DDBJ whole genome shotgun (WGS) entry which is preliminary data.</text>
</comment>
<keyword evidence="7 8" id="KW-0472">Membrane</keyword>
<keyword evidence="3" id="KW-0813">Transport</keyword>
<feature type="transmembrane region" description="Helical" evidence="8">
    <location>
        <begin position="270"/>
        <end position="292"/>
    </location>
</feature>
<dbReference type="EMBL" id="JAFBFI010000016">
    <property type="protein sequence ID" value="MBM7693940.1"/>
    <property type="molecule type" value="Genomic_DNA"/>
</dbReference>
<gene>
    <name evidence="9" type="ORF">JOC77_003384</name>
</gene>
<evidence type="ECO:0000256" key="5">
    <source>
        <dbReference type="ARBA" id="ARBA00022692"/>
    </source>
</evidence>
<feature type="transmembrane region" description="Helical" evidence="8">
    <location>
        <begin position="193"/>
        <end position="209"/>
    </location>
</feature>
<evidence type="ECO:0000256" key="7">
    <source>
        <dbReference type="ARBA" id="ARBA00023136"/>
    </source>
</evidence>
<keyword evidence="10" id="KW-1185">Reference proteome</keyword>
<keyword evidence="6 8" id="KW-1133">Transmembrane helix</keyword>
<dbReference type="PANTHER" id="PTHR34975">
    <property type="entry name" value="SPORE GERMINATION PROTEIN A2"/>
    <property type="match status" value="1"/>
</dbReference>
<keyword evidence="4" id="KW-0309">Germination</keyword>
<evidence type="ECO:0000313" key="10">
    <source>
        <dbReference type="Proteomes" id="UP000823486"/>
    </source>
</evidence>
<feature type="transmembrane region" description="Helical" evidence="8">
    <location>
        <begin position="333"/>
        <end position="352"/>
    </location>
</feature>
<accession>A0ABS2QLV0</accession>
<evidence type="ECO:0000256" key="2">
    <source>
        <dbReference type="ARBA" id="ARBA00007998"/>
    </source>
</evidence>
<sequence length="363" mass="42220">MLPKPAENKQVSAYFVFYIISTMQIGVGILGFERYISRDAGNDAWISIILSGVSIHVLVWIIYQILKTGQHDIFTIHRNLFGKWIGGSLNFFFVLYMIMFGIITLRSFVEVIQVWMFPDMNTWYLSMIILVIVYLAVLGGFRVIVGLSLLSILYGLPLLLLKWFPLKQAHYYYLEPIMNHSLSDLFKASKTMTLNYLGFETLFFYFPFIKEANKSQKWAHLGVVFTVCIYLFTGLVSFVYFSKEQLSHTIWPTLSLWQTVDLPFIQRFEYFGLSIWLFVILPNICMHAWAASRGLKQLFSLKQKKGLVLVLLIIFIASLFLTDRQEVDMATTIVGKIGFYVVYLYIPFIYIYQLIQSKVRKKA</sequence>
<dbReference type="InterPro" id="IPR004761">
    <property type="entry name" value="Spore_GerAB"/>
</dbReference>
<name>A0ABS2QLV0_9BACI</name>
<protein>
    <submittedName>
        <fullName evidence="9">Spore germination protein (Amino acid permease)</fullName>
    </submittedName>
</protein>
<feature type="transmembrane region" description="Helical" evidence="8">
    <location>
        <begin position="44"/>
        <end position="63"/>
    </location>
</feature>
<feature type="transmembrane region" description="Helical" evidence="8">
    <location>
        <begin position="84"/>
        <end position="103"/>
    </location>
</feature>
<evidence type="ECO:0000313" key="9">
    <source>
        <dbReference type="EMBL" id="MBM7693940.1"/>
    </source>
</evidence>
<feature type="transmembrane region" description="Helical" evidence="8">
    <location>
        <begin position="221"/>
        <end position="241"/>
    </location>
</feature>
<evidence type="ECO:0000256" key="6">
    <source>
        <dbReference type="ARBA" id="ARBA00022989"/>
    </source>
</evidence>
<organism evidence="9 10">
    <name type="scientific">Peribacillus deserti</name>
    <dbReference type="NCBI Taxonomy" id="673318"/>
    <lineage>
        <taxon>Bacteria</taxon>
        <taxon>Bacillati</taxon>
        <taxon>Bacillota</taxon>
        <taxon>Bacilli</taxon>
        <taxon>Bacillales</taxon>
        <taxon>Bacillaceae</taxon>
        <taxon>Peribacillus</taxon>
    </lineage>
</organism>
<evidence type="ECO:0000256" key="4">
    <source>
        <dbReference type="ARBA" id="ARBA00022544"/>
    </source>
</evidence>
<feature type="transmembrane region" description="Helical" evidence="8">
    <location>
        <begin position="12"/>
        <end position="32"/>
    </location>
</feature>
<evidence type="ECO:0000256" key="8">
    <source>
        <dbReference type="SAM" id="Phobius"/>
    </source>
</evidence>
<proteinExistence type="inferred from homology"/>
<evidence type="ECO:0000256" key="1">
    <source>
        <dbReference type="ARBA" id="ARBA00004141"/>
    </source>
</evidence>
<evidence type="ECO:0000256" key="3">
    <source>
        <dbReference type="ARBA" id="ARBA00022448"/>
    </source>
</evidence>
<comment type="subcellular location">
    <subcellularLocation>
        <location evidence="1">Membrane</location>
        <topology evidence="1">Multi-pass membrane protein</topology>
    </subcellularLocation>
</comment>
<feature type="transmembrane region" description="Helical" evidence="8">
    <location>
        <begin position="304"/>
        <end position="321"/>
    </location>
</feature>
<dbReference type="Pfam" id="PF03845">
    <property type="entry name" value="Spore_permease"/>
    <property type="match status" value="1"/>
</dbReference>
<dbReference type="NCBIfam" id="TIGR00912">
    <property type="entry name" value="2A0309"/>
    <property type="match status" value="1"/>
</dbReference>
<feature type="transmembrane region" description="Helical" evidence="8">
    <location>
        <begin position="123"/>
        <end position="145"/>
    </location>
</feature>
<dbReference type="RefSeq" id="WP_204545171.1">
    <property type="nucleotide sequence ID" value="NZ_JAFBFI010000016.1"/>
</dbReference>